<comment type="catalytic activity">
    <reaction evidence="1">
        <text>coproporphyrinogen III + 3 O2 = coproporphyrin III + 3 H2O2</text>
        <dbReference type="Rhea" id="RHEA:43436"/>
        <dbReference type="ChEBI" id="CHEBI:15379"/>
        <dbReference type="ChEBI" id="CHEBI:16240"/>
        <dbReference type="ChEBI" id="CHEBI:57309"/>
        <dbReference type="ChEBI" id="CHEBI:131725"/>
        <dbReference type="EC" id="1.3.3.15"/>
    </reaction>
    <physiologicalReaction direction="left-to-right" evidence="1">
        <dbReference type="Rhea" id="RHEA:43437"/>
    </physiologicalReaction>
</comment>
<organism evidence="14 15">
    <name type="scientific">Corynebacterium striatum</name>
    <dbReference type="NCBI Taxonomy" id="43770"/>
    <lineage>
        <taxon>Bacteria</taxon>
        <taxon>Bacillati</taxon>
        <taxon>Actinomycetota</taxon>
        <taxon>Actinomycetes</taxon>
        <taxon>Mycobacteriales</taxon>
        <taxon>Corynebacteriaceae</taxon>
        <taxon>Corynebacterium</taxon>
    </lineage>
</organism>
<accession>A0AAQ1TTR2</accession>
<gene>
    <name evidence="14" type="ORF">Cst04h_09160</name>
</gene>
<dbReference type="GO" id="GO:0005737">
    <property type="term" value="C:cytoplasm"/>
    <property type="evidence" value="ECO:0007669"/>
    <property type="project" value="UniProtKB-SubCell"/>
</dbReference>
<evidence type="ECO:0000256" key="12">
    <source>
        <dbReference type="RuleBase" id="RU364052"/>
    </source>
</evidence>
<evidence type="ECO:0000256" key="6">
    <source>
        <dbReference type="ARBA" id="ARBA00012402"/>
    </source>
</evidence>
<evidence type="ECO:0000256" key="9">
    <source>
        <dbReference type="ARBA" id="ARBA00022827"/>
    </source>
</evidence>
<evidence type="ECO:0000256" key="11">
    <source>
        <dbReference type="ARBA" id="ARBA00023133"/>
    </source>
</evidence>
<evidence type="ECO:0000256" key="7">
    <source>
        <dbReference type="ARBA" id="ARBA00019046"/>
    </source>
</evidence>
<sequence>MKIAIIGAGLAGLTAAWEIASRNEGHEIDVYEAEGRIGGKLYTVPFNDGPTDMGAEAFLARNAEVVDFFTQLGLADSFVSPSGLSPLVYVDSKLQSLPSGGMMGIPSSSATIAPLVSEETAKRIDNEEPFEWEIGGDVSVGKLVRQQFGDDVVDHVVSALLGGVYSCTADDLGLRATIPALAATLDKLAAEGPVTLSAAVKAMEEARPRTPGKGAPFQTFRGGYAEVYEALAEQSGADIHLDSFISGVTRESEGFRVKGAPNETSLYDRVLFATPAPTTARLLPALSPAAAAALKKVKLAGSVVVGFKFDSDTDPEGNRLPDNTGILVGTDQEGVNAKAFTLSSRKWPHLAERGGALVRASFGRYGDDALLRAEEDQLVDYALDDLQHITGFDGRAAGVSEIFTQRWFGGIPRYDETHLATVAAAHAALADVPGIEATGAWSGGVGVPAVVADARGAVERLLAG</sequence>
<dbReference type="PANTHER" id="PTHR42923">
    <property type="entry name" value="PROTOPORPHYRINOGEN OXIDASE"/>
    <property type="match status" value="1"/>
</dbReference>
<dbReference type="SUPFAM" id="SSF54373">
    <property type="entry name" value="FAD-linked reductases, C-terminal domain"/>
    <property type="match status" value="1"/>
</dbReference>
<keyword evidence="10 12" id="KW-0560">Oxidoreductase</keyword>
<dbReference type="PANTHER" id="PTHR42923:SF3">
    <property type="entry name" value="PROTOPORPHYRINOGEN OXIDASE"/>
    <property type="match status" value="1"/>
</dbReference>
<reference evidence="14 15" key="1">
    <citation type="submission" date="2019-06" db="EMBL/GenBank/DDBJ databases">
        <title>Draft genome sequence of Corynebacterium striatum NBRC 15291.</title>
        <authorList>
            <person name="Miura T."/>
            <person name="Furukawa M."/>
            <person name="Shimamura M."/>
            <person name="Ohyama Y."/>
            <person name="Yamazoe A."/>
            <person name="Kawasaki H."/>
        </authorList>
    </citation>
    <scope>NUCLEOTIDE SEQUENCE [LARGE SCALE GENOMIC DNA]</scope>
    <source>
        <strain evidence="14 15">NBRC 15291</strain>
    </source>
</reference>
<dbReference type="Gene3D" id="1.10.3110.10">
    <property type="entry name" value="protoporphyrinogen ix oxidase, domain 3"/>
    <property type="match status" value="1"/>
</dbReference>
<dbReference type="Gene3D" id="3.50.50.60">
    <property type="entry name" value="FAD/NAD(P)-binding domain"/>
    <property type="match status" value="1"/>
</dbReference>
<keyword evidence="8 12" id="KW-0285">Flavoprotein</keyword>
<evidence type="ECO:0000256" key="3">
    <source>
        <dbReference type="ARBA" id="ARBA00002185"/>
    </source>
</evidence>
<keyword evidence="12" id="KW-0963">Cytoplasm</keyword>
<comment type="subcellular location">
    <subcellularLocation>
        <location evidence="12">Cytoplasm</location>
    </subcellularLocation>
</comment>
<feature type="domain" description="Amine oxidase" evidence="13">
    <location>
        <begin position="10"/>
        <end position="461"/>
    </location>
</feature>
<proteinExistence type="inferred from homology"/>
<dbReference type="SUPFAM" id="SSF51905">
    <property type="entry name" value="FAD/NAD(P)-binding domain"/>
    <property type="match status" value="1"/>
</dbReference>
<protein>
    <recommendedName>
        <fullName evidence="7 12">Coproporphyrinogen III oxidase</fullName>
        <ecNumber evidence="6 12">1.3.3.15</ecNumber>
    </recommendedName>
</protein>
<comment type="similarity">
    <text evidence="5 12">Belongs to the protoporphyrinogen/coproporphyrinogen oxidase family. Coproporphyrinogen III oxidase subfamily.</text>
</comment>
<evidence type="ECO:0000256" key="5">
    <source>
        <dbReference type="ARBA" id="ARBA00008310"/>
    </source>
</evidence>
<evidence type="ECO:0000313" key="14">
    <source>
        <dbReference type="EMBL" id="GEA42746.1"/>
    </source>
</evidence>
<evidence type="ECO:0000256" key="10">
    <source>
        <dbReference type="ARBA" id="ARBA00023002"/>
    </source>
</evidence>
<evidence type="ECO:0000256" key="1">
    <source>
        <dbReference type="ARBA" id="ARBA00001755"/>
    </source>
</evidence>
<evidence type="ECO:0000256" key="8">
    <source>
        <dbReference type="ARBA" id="ARBA00022630"/>
    </source>
</evidence>
<evidence type="ECO:0000256" key="4">
    <source>
        <dbReference type="ARBA" id="ARBA00004744"/>
    </source>
</evidence>
<dbReference type="InterPro" id="IPR002937">
    <property type="entry name" value="Amino_oxidase"/>
</dbReference>
<dbReference type="InterPro" id="IPR050464">
    <property type="entry name" value="Zeta_carotene_desat/Oxidored"/>
</dbReference>
<comment type="function">
    <text evidence="3 12">Involved in coproporphyrin-dependent heme b biosynthesis. Catalyzes the oxidation of coproporphyrinogen III to coproporphyrin III.</text>
</comment>
<keyword evidence="11 12" id="KW-0350">Heme biosynthesis</keyword>
<dbReference type="Gene3D" id="3.90.660.20">
    <property type="entry name" value="Protoporphyrinogen oxidase, mitochondrial, domain 2"/>
    <property type="match status" value="1"/>
</dbReference>
<dbReference type="Pfam" id="PF01593">
    <property type="entry name" value="Amino_oxidase"/>
    <property type="match status" value="1"/>
</dbReference>
<dbReference type="EC" id="1.3.3.15" evidence="6 12"/>
<dbReference type="InterPro" id="IPR004572">
    <property type="entry name" value="Protoporphyrinogen_oxidase"/>
</dbReference>
<dbReference type="GO" id="GO:0006783">
    <property type="term" value="P:heme biosynthetic process"/>
    <property type="evidence" value="ECO:0007669"/>
    <property type="project" value="UniProtKB-UniRule"/>
</dbReference>
<comment type="pathway">
    <text evidence="4 12">Porphyrin-containing compound metabolism; protoheme biosynthesis.</text>
</comment>
<dbReference type="RefSeq" id="WP_005527618.1">
    <property type="nucleotide sequence ID" value="NZ_BJLD01000001.1"/>
</dbReference>
<comment type="cofactor">
    <cofactor evidence="2 12">
        <name>FAD</name>
        <dbReference type="ChEBI" id="CHEBI:57692"/>
    </cofactor>
</comment>
<evidence type="ECO:0000256" key="2">
    <source>
        <dbReference type="ARBA" id="ARBA00001974"/>
    </source>
</evidence>
<dbReference type="NCBIfam" id="NF008841">
    <property type="entry name" value="PRK11883.1-1"/>
    <property type="match status" value="1"/>
</dbReference>
<comment type="caution">
    <text evidence="14">The sequence shown here is derived from an EMBL/GenBank/DDBJ whole genome shotgun (WGS) entry which is preliminary data.</text>
</comment>
<dbReference type="AlphaFoldDB" id="A0AAQ1TTR2"/>
<dbReference type="Proteomes" id="UP000315234">
    <property type="component" value="Unassembled WGS sequence"/>
</dbReference>
<dbReference type="NCBIfam" id="TIGR00562">
    <property type="entry name" value="proto_IX_ox"/>
    <property type="match status" value="1"/>
</dbReference>
<name>A0AAQ1TTR2_CORST</name>
<dbReference type="GO" id="GO:0004729">
    <property type="term" value="F:oxygen-dependent protoporphyrinogen oxidase activity"/>
    <property type="evidence" value="ECO:0007669"/>
    <property type="project" value="UniProtKB-UniRule"/>
</dbReference>
<dbReference type="InterPro" id="IPR036188">
    <property type="entry name" value="FAD/NAD-bd_sf"/>
</dbReference>
<evidence type="ECO:0000313" key="15">
    <source>
        <dbReference type="Proteomes" id="UP000315234"/>
    </source>
</evidence>
<keyword evidence="9 12" id="KW-0274">FAD</keyword>
<evidence type="ECO:0000259" key="13">
    <source>
        <dbReference type="Pfam" id="PF01593"/>
    </source>
</evidence>
<dbReference type="EMBL" id="BJLD01000001">
    <property type="protein sequence ID" value="GEA42746.1"/>
    <property type="molecule type" value="Genomic_DNA"/>
</dbReference>